<dbReference type="PaxDb" id="5691-EAN76924"/>
<feature type="chain" id="PRO_5004221885" description="T. brucei spp.-specific protein" evidence="2">
    <location>
        <begin position="22"/>
        <end position="144"/>
    </location>
</feature>
<name>Q38E46_TRYB2</name>
<feature type="compositionally biased region" description="Basic and acidic residues" evidence="1">
    <location>
        <begin position="48"/>
        <end position="62"/>
    </location>
</feature>
<evidence type="ECO:0000256" key="1">
    <source>
        <dbReference type="SAM" id="MobiDB-lite"/>
    </source>
</evidence>
<dbReference type="RefSeq" id="XP_827254.1">
    <property type="nucleotide sequence ID" value="XM_822161.1"/>
</dbReference>
<gene>
    <name evidence="3" type="ORF">Tb09.211.1100</name>
</gene>
<dbReference type="EMBL" id="CM000207">
    <property type="protein sequence ID" value="EAN76924.1"/>
    <property type="molecule type" value="Genomic_DNA"/>
</dbReference>
<reference evidence="3 4" key="2">
    <citation type="journal article" date="2005" name="Science">
        <title>The genome of the African trypanosome Trypanosoma brucei.</title>
        <authorList>
            <person name="Berriman M."/>
            <person name="Ghedin E."/>
            <person name="Hertz-Fowler C."/>
            <person name="Blandin G."/>
            <person name="Renauld H."/>
            <person name="Bartholomeu D.C."/>
            <person name="Lennard N.J."/>
            <person name="Caler E."/>
            <person name="Hamlin N.E."/>
            <person name="Haas B."/>
            <person name="Bohme U."/>
            <person name="Hannick L."/>
            <person name="Aslett M.A."/>
            <person name="Shallom J."/>
            <person name="Marcello L."/>
            <person name="Hou L."/>
            <person name="Wickstead B."/>
            <person name="Alsmark U.C."/>
            <person name="Arrowsmith C."/>
            <person name="Atkin R.J."/>
            <person name="Barron A.J."/>
            <person name="Bringaud F."/>
            <person name="Brooks K."/>
            <person name="Carrington M."/>
            <person name="Cherevach I."/>
            <person name="Chillingworth T.J."/>
            <person name="Churcher C."/>
            <person name="Clark L.N."/>
            <person name="Corton C.H."/>
            <person name="Cronin A."/>
            <person name="Davies R.M."/>
            <person name="Doggett J."/>
            <person name="Djikeng A."/>
            <person name="Feldblyum T."/>
            <person name="Field M.C."/>
            <person name="Fraser A."/>
            <person name="Goodhead I."/>
            <person name="Hance Z."/>
            <person name="Harper D."/>
            <person name="Harris B.R."/>
            <person name="Hauser H."/>
            <person name="Hostetler J."/>
            <person name="Ivens A."/>
            <person name="Jagels K."/>
            <person name="Johnson D."/>
            <person name="Johnson J."/>
            <person name="Jones K."/>
            <person name="Kerhornou A.X."/>
            <person name="Koo H."/>
            <person name="Larke N."/>
            <person name="Landfear S."/>
            <person name="Larkin C."/>
            <person name="Leech V."/>
            <person name="Line A."/>
            <person name="Lord A."/>
            <person name="Macleod A."/>
            <person name="Mooney P.J."/>
            <person name="Moule S."/>
            <person name="Martin D.M."/>
            <person name="Morgan G.W."/>
            <person name="Mungall K."/>
            <person name="Norbertczak H."/>
            <person name="Ormond D."/>
            <person name="Pai G."/>
            <person name="Peacock C.S."/>
            <person name="Peterson J."/>
            <person name="Quail M.A."/>
            <person name="Rabbinowitsch E."/>
            <person name="Rajandream M.A."/>
            <person name="Reitter C."/>
            <person name="Salzberg S.L."/>
            <person name="Sanders M."/>
            <person name="Schobel S."/>
            <person name="Sharp S."/>
            <person name="Simmonds M."/>
            <person name="Simpson A.J."/>
            <person name="Tallon L."/>
            <person name="Turner C.M."/>
            <person name="Tait A."/>
            <person name="Tivey A.R."/>
            <person name="Van Aken S."/>
            <person name="Walker D."/>
            <person name="Wanless D."/>
            <person name="Wang S."/>
            <person name="White B."/>
            <person name="White O."/>
            <person name="Whitehead S."/>
            <person name="Woodward J."/>
            <person name="Wortman J."/>
            <person name="Adams M.D."/>
            <person name="Embley T.M."/>
            <person name="Gull K."/>
            <person name="Ullu E."/>
            <person name="Barry J.D."/>
            <person name="Fairlamb A.H."/>
            <person name="Opperdoes F."/>
            <person name="Barrell B.G."/>
            <person name="Donelson J.E."/>
            <person name="Hall N."/>
            <person name="Fraser C.M."/>
            <person name="Melville S.E."/>
            <person name="El-Sayed N.M."/>
        </authorList>
    </citation>
    <scope>NUCLEOTIDE SEQUENCE [LARGE SCALE GENOMIC DNA]</scope>
    <source>
        <strain evidence="3 4">927/4 GUTat10.1</strain>
    </source>
</reference>
<dbReference type="KEGG" id="tbr:Tb09.211.1100"/>
<protein>
    <recommendedName>
        <fullName evidence="5">T. brucei spp.-specific protein</fullName>
    </recommendedName>
</protein>
<keyword evidence="4" id="KW-1185">Reference proteome</keyword>
<dbReference type="AlphaFoldDB" id="Q38E46"/>
<proteinExistence type="predicted"/>
<feature type="signal peptide" evidence="2">
    <location>
        <begin position="1"/>
        <end position="21"/>
    </location>
</feature>
<evidence type="ECO:0000313" key="4">
    <source>
        <dbReference type="Proteomes" id="UP000008524"/>
    </source>
</evidence>
<evidence type="ECO:0000313" key="3">
    <source>
        <dbReference type="EMBL" id="EAN76924.1"/>
    </source>
</evidence>
<dbReference type="GeneID" id="3660643"/>
<keyword evidence="2" id="KW-0732">Signal</keyword>
<dbReference type="InParanoid" id="Q38E46"/>
<reference evidence="3 4" key="1">
    <citation type="journal article" date="2005" name="Science">
        <title>Comparative genomics of trypanosomatid parasitic protozoa.</title>
        <authorList>
            <person name="El-Sayed N.M."/>
            <person name="Myler P.J."/>
            <person name="Blandin G."/>
            <person name="Berriman M."/>
            <person name="Crabtree J."/>
            <person name="Aggarwal G."/>
            <person name="Caler E."/>
            <person name="Renauld H."/>
            <person name="Worthey E.A."/>
            <person name="Hertz-Fowler C."/>
            <person name="Ghedin E."/>
            <person name="Peacock C."/>
            <person name="Bartholomeu D.C."/>
            <person name="Haas B.J."/>
            <person name="Tran A.N."/>
            <person name="Wortman J.R."/>
            <person name="Alsmark U.C."/>
            <person name="Angiuoli S."/>
            <person name="Anupama A."/>
            <person name="Badger J."/>
            <person name="Bringaud F."/>
            <person name="Cadag E."/>
            <person name="Carlton J.M."/>
            <person name="Cerqueira G.C."/>
            <person name="Creasy T."/>
            <person name="Delcher A.L."/>
            <person name="Djikeng A."/>
            <person name="Embley T.M."/>
            <person name="Hauser C."/>
            <person name="Ivens A.C."/>
            <person name="Kummerfeld S.K."/>
            <person name="Pereira-Leal J.B."/>
            <person name="Nilsson D."/>
            <person name="Peterson J."/>
            <person name="Salzberg S.L."/>
            <person name="Shallom J."/>
            <person name="Silva J.C."/>
            <person name="Sundaram J."/>
            <person name="Westenberger S."/>
            <person name="White O."/>
            <person name="Melville S.E."/>
            <person name="Donelson J.E."/>
            <person name="Andersson B."/>
            <person name="Stuart K.D."/>
            <person name="Hall N."/>
        </authorList>
    </citation>
    <scope>NUCLEOTIDE SEQUENCE [LARGE SCALE GENOMIC DNA]</scope>
    <source>
        <strain evidence="3 4">927/4 GUTat10.1</strain>
    </source>
</reference>
<evidence type="ECO:0000256" key="2">
    <source>
        <dbReference type="SAM" id="SignalP"/>
    </source>
</evidence>
<accession>Q38E46</accession>
<feature type="region of interest" description="Disordered" evidence="1">
    <location>
        <begin position="33"/>
        <end position="68"/>
    </location>
</feature>
<dbReference type="Proteomes" id="UP000008524">
    <property type="component" value="Chromosome 9"/>
</dbReference>
<organism evidence="3 4">
    <name type="scientific">Trypanosoma brucei brucei (strain 927/4 GUTat10.1)</name>
    <dbReference type="NCBI Taxonomy" id="185431"/>
    <lineage>
        <taxon>Eukaryota</taxon>
        <taxon>Discoba</taxon>
        <taxon>Euglenozoa</taxon>
        <taxon>Kinetoplastea</taxon>
        <taxon>Metakinetoplastina</taxon>
        <taxon>Trypanosomatida</taxon>
        <taxon>Trypanosomatidae</taxon>
        <taxon>Trypanosoma</taxon>
    </lineage>
</organism>
<sequence length="144" mass="16944">MKTTVMTALMIVCLSFSHTYTRMHTEINIERHKRIEMNGGNKRKKKQTKDGDQKEKSERMNERTNQSIKAPQGRFHKFCMKPTLEQSLPIHVLFISLHPPLFFHHVTFRLIIHALLSCGRGIITPFLYFTHINTRICVRVRKSI</sequence>
<evidence type="ECO:0008006" key="5">
    <source>
        <dbReference type="Google" id="ProtNLM"/>
    </source>
</evidence>